<protein>
    <submittedName>
        <fullName evidence="1">Uncharacterized protein</fullName>
    </submittedName>
</protein>
<sequence>EIQEAIAQVENELREAEHKKPQMGDFTARQPPLSVLISRPSHFAINKLASCKYIELWYFLLEGCNDTAKNARTNADDTFGLSSSNDVLTLRPVTLAKTSQNACTDHNLSFSELLQARVSFLHYIKAVPWLEKHINVL</sequence>
<proteinExistence type="predicted"/>
<dbReference type="HOGENOM" id="CLU_052398_2_1_1"/>
<reference evidence="2" key="2">
    <citation type="submission" date="2015-01" db="EMBL/GenBank/DDBJ databases">
        <title>Evolutionary Origins and Diversification of the Mycorrhizal Mutualists.</title>
        <authorList>
            <consortium name="DOE Joint Genome Institute"/>
            <consortium name="Mycorrhizal Genomics Consortium"/>
            <person name="Kohler A."/>
            <person name="Kuo A."/>
            <person name="Nagy L.G."/>
            <person name="Floudas D."/>
            <person name="Copeland A."/>
            <person name="Barry K.W."/>
            <person name="Cichocki N."/>
            <person name="Veneault-Fourrey C."/>
            <person name="LaButti K."/>
            <person name="Lindquist E.A."/>
            <person name="Lipzen A."/>
            <person name="Lundell T."/>
            <person name="Morin E."/>
            <person name="Murat C."/>
            <person name="Riley R."/>
            <person name="Ohm R."/>
            <person name="Sun H."/>
            <person name="Tunlid A."/>
            <person name="Henrissat B."/>
            <person name="Grigoriev I.V."/>
            <person name="Hibbett D.S."/>
            <person name="Martin F."/>
        </authorList>
    </citation>
    <scope>NUCLEOTIDE SEQUENCE [LARGE SCALE GENOMIC DNA]</scope>
    <source>
        <strain evidence="2">Marx 270</strain>
    </source>
</reference>
<keyword evidence="2" id="KW-1185">Reference proteome</keyword>
<gene>
    <name evidence="1" type="ORF">M404DRAFT_88266</name>
</gene>
<feature type="non-terminal residue" evidence="1">
    <location>
        <position position="137"/>
    </location>
</feature>
<dbReference type="STRING" id="870435.A0A0C3IHJ7"/>
<dbReference type="AlphaFoldDB" id="A0A0C3IHJ7"/>
<organism evidence="1 2">
    <name type="scientific">Pisolithus tinctorius Marx 270</name>
    <dbReference type="NCBI Taxonomy" id="870435"/>
    <lineage>
        <taxon>Eukaryota</taxon>
        <taxon>Fungi</taxon>
        <taxon>Dikarya</taxon>
        <taxon>Basidiomycota</taxon>
        <taxon>Agaricomycotina</taxon>
        <taxon>Agaricomycetes</taxon>
        <taxon>Agaricomycetidae</taxon>
        <taxon>Boletales</taxon>
        <taxon>Sclerodermatineae</taxon>
        <taxon>Pisolithaceae</taxon>
        <taxon>Pisolithus</taxon>
    </lineage>
</organism>
<dbReference type="InParanoid" id="A0A0C3IHJ7"/>
<evidence type="ECO:0000313" key="1">
    <source>
        <dbReference type="EMBL" id="KIN96492.1"/>
    </source>
</evidence>
<name>A0A0C3IHJ7_PISTI</name>
<accession>A0A0C3IHJ7</accession>
<feature type="non-terminal residue" evidence="1">
    <location>
        <position position="1"/>
    </location>
</feature>
<dbReference type="OrthoDB" id="2688210at2759"/>
<evidence type="ECO:0000313" key="2">
    <source>
        <dbReference type="Proteomes" id="UP000054217"/>
    </source>
</evidence>
<dbReference type="Proteomes" id="UP000054217">
    <property type="component" value="Unassembled WGS sequence"/>
</dbReference>
<reference evidence="1 2" key="1">
    <citation type="submission" date="2014-04" db="EMBL/GenBank/DDBJ databases">
        <authorList>
            <consortium name="DOE Joint Genome Institute"/>
            <person name="Kuo A."/>
            <person name="Kohler A."/>
            <person name="Costa M.D."/>
            <person name="Nagy L.G."/>
            <person name="Floudas D."/>
            <person name="Copeland A."/>
            <person name="Barry K.W."/>
            <person name="Cichocki N."/>
            <person name="Veneault-Fourrey C."/>
            <person name="LaButti K."/>
            <person name="Lindquist E.A."/>
            <person name="Lipzen A."/>
            <person name="Lundell T."/>
            <person name="Morin E."/>
            <person name="Murat C."/>
            <person name="Sun H."/>
            <person name="Tunlid A."/>
            <person name="Henrissat B."/>
            <person name="Grigoriev I.V."/>
            <person name="Hibbett D.S."/>
            <person name="Martin F."/>
            <person name="Nordberg H.P."/>
            <person name="Cantor M.N."/>
            <person name="Hua S.X."/>
        </authorList>
    </citation>
    <scope>NUCLEOTIDE SEQUENCE [LARGE SCALE GENOMIC DNA]</scope>
    <source>
        <strain evidence="1 2">Marx 270</strain>
    </source>
</reference>
<dbReference type="EMBL" id="KN832045">
    <property type="protein sequence ID" value="KIN96492.1"/>
    <property type="molecule type" value="Genomic_DNA"/>
</dbReference>